<dbReference type="PANTHER" id="PTHR47268">
    <property type="entry name" value="ACYLPHOSPHATASE"/>
    <property type="match status" value="1"/>
</dbReference>
<dbReference type="RefSeq" id="WP_182669210.1">
    <property type="nucleotide sequence ID" value="NZ_JACHTE010000005.1"/>
</dbReference>
<dbReference type="Pfam" id="PF00708">
    <property type="entry name" value="Acylphosphatase"/>
    <property type="match status" value="1"/>
</dbReference>
<feature type="domain" description="Acylphosphatase-like" evidence="9">
    <location>
        <begin position="3"/>
        <end position="89"/>
    </location>
</feature>
<keyword evidence="11" id="KW-1185">Reference proteome</keyword>
<dbReference type="PROSITE" id="PS00150">
    <property type="entry name" value="ACYLPHOSPHATASE_1"/>
    <property type="match status" value="1"/>
</dbReference>
<reference evidence="10 11" key="1">
    <citation type="submission" date="2020-07" db="EMBL/GenBank/DDBJ databases">
        <authorList>
            <person name="Xu S."/>
            <person name="Li A."/>
        </authorList>
    </citation>
    <scope>NUCLEOTIDE SEQUENCE [LARGE SCALE GENOMIC DNA]</scope>
    <source>
        <strain evidence="10 11">SG-8</strain>
    </source>
</reference>
<sequence length="89" mass="9458">MKAARFFIQGKVQGVWFRASTCEQAQQLGLRGYARNLPDGRVEVLAAGEGEAIDALDAWLQRGPPQAEVGGVRREAADPDEAGSGFAIG</sequence>
<dbReference type="EMBL" id="JACHTE010000005">
    <property type="protein sequence ID" value="MBB1088427.1"/>
    <property type="molecule type" value="Genomic_DNA"/>
</dbReference>
<evidence type="ECO:0000313" key="11">
    <source>
        <dbReference type="Proteomes" id="UP000552587"/>
    </source>
</evidence>
<evidence type="ECO:0000256" key="6">
    <source>
        <dbReference type="RuleBase" id="RU000553"/>
    </source>
</evidence>
<evidence type="ECO:0000313" key="10">
    <source>
        <dbReference type="EMBL" id="MBB1088427.1"/>
    </source>
</evidence>
<proteinExistence type="inferred from homology"/>
<accession>A0A7W3YES2</accession>
<evidence type="ECO:0000256" key="2">
    <source>
        <dbReference type="ARBA" id="ARBA00012150"/>
    </source>
</evidence>
<dbReference type="InterPro" id="IPR020456">
    <property type="entry name" value="Acylphosphatase"/>
</dbReference>
<comment type="similarity">
    <text evidence="1 7">Belongs to the acylphosphatase family.</text>
</comment>
<evidence type="ECO:0000256" key="3">
    <source>
        <dbReference type="ARBA" id="ARBA00015991"/>
    </source>
</evidence>
<dbReference type="AlphaFoldDB" id="A0A7W3YES2"/>
<feature type="active site" evidence="5">
    <location>
        <position position="36"/>
    </location>
</feature>
<dbReference type="EC" id="3.6.1.7" evidence="2 5"/>
<keyword evidence="5 6" id="KW-0378">Hydrolase</keyword>
<dbReference type="InterPro" id="IPR017968">
    <property type="entry name" value="Acylphosphatase_CS"/>
</dbReference>
<evidence type="ECO:0000256" key="5">
    <source>
        <dbReference type="PROSITE-ProRule" id="PRU00520"/>
    </source>
</evidence>
<gene>
    <name evidence="10" type="ORF">H4F99_07980</name>
</gene>
<evidence type="ECO:0000256" key="4">
    <source>
        <dbReference type="ARBA" id="ARBA00047645"/>
    </source>
</evidence>
<dbReference type="Proteomes" id="UP000552587">
    <property type="component" value="Unassembled WGS sequence"/>
</dbReference>
<dbReference type="PROSITE" id="PS51160">
    <property type="entry name" value="ACYLPHOSPHATASE_3"/>
    <property type="match status" value="1"/>
</dbReference>
<dbReference type="Gene3D" id="3.30.70.100">
    <property type="match status" value="1"/>
</dbReference>
<dbReference type="GO" id="GO:0003998">
    <property type="term" value="F:acylphosphatase activity"/>
    <property type="evidence" value="ECO:0007669"/>
    <property type="project" value="UniProtKB-EC"/>
</dbReference>
<dbReference type="InterPro" id="IPR001792">
    <property type="entry name" value="Acylphosphatase-like_dom"/>
</dbReference>
<evidence type="ECO:0000256" key="1">
    <source>
        <dbReference type="ARBA" id="ARBA00005614"/>
    </source>
</evidence>
<name>A0A7W3YES2_9GAMM</name>
<feature type="region of interest" description="Disordered" evidence="8">
    <location>
        <begin position="67"/>
        <end position="89"/>
    </location>
</feature>
<feature type="active site" evidence="5">
    <location>
        <position position="18"/>
    </location>
</feature>
<organism evidence="10 11">
    <name type="scientific">Marilutibacter penaei</name>
    <dbReference type="NCBI Taxonomy" id="2759900"/>
    <lineage>
        <taxon>Bacteria</taxon>
        <taxon>Pseudomonadati</taxon>
        <taxon>Pseudomonadota</taxon>
        <taxon>Gammaproteobacteria</taxon>
        <taxon>Lysobacterales</taxon>
        <taxon>Lysobacteraceae</taxon>
        <taxon>Marilutibacter</taxon>
    </lineage>
</organism>
<dbReference type="InterPro" id="IPR036046">
    <property type="entry name" value="Acylphosphatase-like_dom_sf"/>
</dbReference>
<dbReference type="PROSITE" id="PS00151">
    <property type="entry name" value="ACYLPHOSPHATASE_2"/>
    <property type="match status" value="1"/>
</dbReference>
<dbReference type="SUPFAM" id="SSF54975">
    <property type="entry name" value="Acylphosphatase/BLUF domain-like"/>
    <property type="match status" value="1"/>
</dbReference>
<evidence type="ECO:0000256" key="8">
    <source>
        <dbReference type="SAM" id="MobiDB-lite"/>
    </source>
</evidence>
<evidence type="ECO:0000259" key="9">
    <source>
        <dbReference type="PROSITE" id="PS51160"/>
    </source>
</evidence>
<protein>
    <recommendedName>
        <fullName evidence="3 5">Acylphosphatase</fullName>
        <ecNumber evidence="2 5">3.6.1.7</ecNumber>
    </recommendedName>
</protein>
<comment type="caution">
    <text evidence="10">The sequence shown here is derived from an EMBL/GenBank/DDBJ whole genome shotgun (WGS) entry which is preliminary data.</text>
</comment>
<comment type="catalytic activity">
    <reaction evidence="4 5 6">
        <text>an acyl phosphate + H2O = a carboxylate + phosphate + H(+)</text>
        <dbReference type="Rhea" id="RHEA:14965"/>
        <dbReference type="ChEBI" id="CHEBI:15377"/>
        <dbReference type="ChEBI" id="CHEBI:15378"/>
        <dbReference type="ChEBI" id="CHEBI:29067"/>
        <dbReference type="ChEBI" id="CHEBI:43474"/>
        <dbReference type="ChEBI" id="CHEBI:59918"/>
        <dbReference type="EC" id="3.6.1.7"/>
    </reaction>
</comment>
<dbReference type="PANTHER" id="PTHR47268:SF4">
    <property type="entry name" value="ACYLPHOSPHATASE"/>
    <property type="match status" value="1"/>
</dbReference>
<evidence type="ECO:0000256" key="7">
    <source>
        <dbReference type="RuleBase" id="RU004168"/>
    </source>
</evidence>